<dbReference type="SUPFAM" id="SSF51120">
    <property type="entry name" value="beta-Roll"/>
    <property type="match status" value="1"/>
</dbReference>
<dbReference type="InterPro" id="IPR010895">
    <property type="entry name" value="CHRD"/>
</dbReference>
<feature type="region of interest" description="Disordered" evidence="1">
    <location>
        <begin position="50"/>
        <end position="92"/>
    </location>
</feature>
<feature type="domain" description="CHRD" evidence="2">
    <location>
        <begin position="304"/>
        <end position="451"/>
    </location>
</feature>
<dbReference type="EMBL" id="CP053587">
    <property type="protein sequence ID" value="WNZ27504.1"/>
    <property type="molecule type" value="Genomic_DNA"/>
</dbReference>
<organism evidence="3">
    <name type="scientific">Leptolyngbya sp. NK1-12</name>
    <dbReference type="NCBI Taxonomy" id="2547451"/>
    <lineage>
        <taxon>Bacteria</taxon>
        <taxon>Bacillati</taxon>
        <taxon>Cyanobacteriota</taxon>
        <taxon>Cyanophyceae</taxon>
        <taxon>Leptolyngbyales</taxon>
        <taxon>Leptolyngbyaceae</taxon>
        <taxon>Leptolyngbya group</taxon>
        <taxon>Leptolyngbya</taxon>
    </lineage>
</organism>
<dbReference type="GO" id="GO:0005509">
    <property type="term" value="F:calcium ion binding"/>
    <property type="evidence" value="ECO:0007669"/>
    <property type="project" value="InterPro"/>
</dbReference>
<dbReference type="InterPro" id="IPR011049">
    <property type="entry name" value="Serralysin-like_metalloprot_C"/>
</dbReference>
<dbReference type="Pfam" id="PF00353">
    <property type="entry name" value="HemolysinCabind"/>
    <property type="match status" value="2"/>
</dbReference>
<evidence type="ECO:0000256" key="1">
    <source>
        <dbReference type="SAM" id="MobiDB-lite"/>
    </source>
</evidence>
<gene>
    <name evidence="3" type="ORF">HJG54_32020</name>
</gene>
<reference evidence="3" key="1">
    <citation type="submission" date="2020-05" db="EMBL/GenBank/DDBJ databases">
        <authorList>
            <person name="Zhu T."/>
            <person name="Keshari N."/>
            <person name="Lu X."/>
        </authorList>
    </citation>
    <scope>NUCLEOTIDE SEQUENCE</scope>
    <source>
        <strain evidence="3">NK1-12</strain>
    </source>
</reference>
<accession>A0AA96WLP9</accession>
<sequence>MALFHHGENGDLSAVDASSLSGKNPYLGDIMHQSKDTLLQGPDLDSSLGYGFGSAKSNAEQTNTNVRQSTSSSGSGSADLHNHAKPESTEQSLHISLDAVEGARSLKSKKVPQRSLAGMMGKRGDFLDPGAGKNTVISGVGNDIILGRGGGNNTITTGPGKDIIVLGKETTNRIFDFDPAKDRLAVSGDLKISDLMIAQGKNPGKGGVDQPLDSENNTLIIDKNNGHILAALTFVKAETLNEKNFMRIKPEALDGLAKKNFFNQLKANDSGQQLTGTRGRDKMIGGKGDDFLYLGDDSFRFDPATGSGPGEFPFPNNSPGTSEMNLDLKGGVLRVSGTYKDFEGLPLFSDGVQDVAPDAVIPNGADPKALIEGFLQVPNDAEGNPISGFHLHFSRENFADATVERYFTVQTADAQSGQVSAEFELSPELQAALLAKNLYGNLHSTKHPVGENRIEFKTVRFI</sequence>
<protein>
    <submittedName>
        <fullName evidence="3">CHRD domain-containing protein</fullName>
    </submittedName>
</protein>
<dbReference type="Gene3D" id="2.150.10.10">
    <property type="entry name" value="Serralysin-like metalloprotease, C-terminal"/>
    <property type="match status" value="1"/>
</dbReference>
<dbReference type="RefSeq" id="WP_316435831.1">
    <property type="nucleotide sequence ID" value="NZ_CP053587.1"/>
</dbReference>
<evidence type="ECO:0000259" key="2">
    <source>
        <dbReference type="Pfam" id="PF07452"/>
    </source>
</evidence>
<dbReference type="InterPro" id="IPR001343">
    <property type="entry name" value="Hemolysn_Ca-bd"/>
</dbReference>
<proteinExistence type="predicted"/>
<dbReference type="AlphaFoldDB" id="A0AA96WLP9"/>
<evidence type="ECO:0000313" key="3">
    <source>
        <dbReference type="EMBL" id="WNZ27504.1"/>
    </source>
</evidence>
<dbReference type="Pfam" id="PF07452">
    <property type="entry name" value="CHRD"/>
    <property type="match status" value="1"/>
</dbReference>
<feature type="compositionally biased region" description="Polar residues" evidence="1">
    <location>
        <begin position="55"/>
        <end position="68"/>
    </location>
</feature>
<name>A0AA96WLP9_9CYAN</name>